<evidence type="ECO:0000313" key="2">
    <source>
        <dbReference type="Proteomes" id="UP001221519"/>
    </source>
</evidence>
<proteinExistence type="predicted"/>
<dbReference type="EMBL" id="CP118109">
    <property type="protein sequence ID" value="WDI05249.1"/>
    <property type="molecule type" value="Genomic_DNA"/>
</dbReference>
<dbReference type="RefSeq" id="WP_047912986.1">
    <property type="nucleotide sequence ID" value="NZ_CP118109.1"/>
</dbReference>
<evidence type="ECO:0000313" key="1">
    <source>
        <dbReference type="EMBL" id="WDI05249.1"/>
    </source>
</evidence>
<sequence>MELMKAYLYNQFPFQTTDISARTISNLLTCNWFEDDRKSAAYTILHRRLLISSQWYKITLRFKKEGPELLSLDTPAPFMVVLSEVKEADNKNSRFVDKQVYHSKTVGTVSGYLEKGIPAELIDAMIEEFRISVQYGIPMVEIASANSKLSEIPF</sequence>
<keyword evidence="2" id="KW-1185">Reference proteome</keyword>
<reference evidence="1 2" key="1">
    <citation type="submission" date="2023-02" db="EMBL/GenBank/DDBJ databases">
        <title>Pathogen: clinical or host-associated sample.</title>
        <authorList>
            <person name="Hergert J."/>
            <person name="Casey R."/>
            <person name="Wagner J."/>
            <person name="Young E.L."/>
            <person name="Oakeson K.F."/>
        </authorList>
    </citation>
    <scope>NUCLEOTIDE SEQUENCE [LARGE SCALE GENOMIC DNA]</scope>
    <source>
        <strain evidence="1 2">2022CK-00829</strain>
        <plasmid evidence="1 2">unnamed1</plasmid>
    </source>
</reference>
<geneLocation type="plasmid" evidence="1 2">
    <name>unnamed1</name>
</geneLocation>
<gene>
    <name evidence="1" type="ORF">PUW25_25915</name>
</gene>
<keyword evidence="1" id="KW-0614">Plasmid</keyword>
<protein>
    <submittedName>
        <fullName evidence="1">Uncharacterized protein</fullName>
    </submittedName>
</protein>
<dbReference type="Proteomes" id="UP001221519">
    <property type="component" value="Plasmid unnamed1"/>
</dbReference>
<organism evidence="1 2">
    <name type="scientific">Paenibacillus urinalis</name>
    <dbReference type="NCBI Taxonomy" id="521520"/>
    <lineage>
        <taxon>Bacteria</taxon>
        <taxon>Bacillati</taxon>
        <taxon>Bacillota</taxon>
        <taxon>Bacilli</taxon>
        <taxon>Bacillales</taxon>
        <taxon>Paenibacillaceae</taxon>
        <taxon>Paenibacillus</taxon>
    </lineage>
</organism>
<accession>A0ABY7XKF4</accession>
<name>A0ABY7XKF4_9BACL</name>